<reference evidence="2 3" key="1">
    <citation type="journal article" date="2014" name="PLoS ONE">
        <title>The first complete genome sequence of the class fimbriimonadia in the phylum armatimonadetes.</title>
        <authorList>
            <person name="Hu Z.Y."/>
            <person name="Wang Y.Z."/>
            <person name="Im W.T."/>
            <person name="Wang S.Y."/>
            <person name="Zhao G.P."/>
            <person name="Zheng H.J."/>
            <person name="Quan Z.X."/>
        </authorList>
    </citation>
    <scope>NUCLEOTIDE SEQUENCE [LARGE SCALE GENOMIC DNA]</scope>
    <source>
        <strain evidence="2">Gsoil 348</strain>
    </source>
</reference>
<evidence type="ECO:0008006" key="4">
    <source>
        <dbReference type="Google" id="ProtNLM"/>
    </source>
</evidence>
<evidence type="ECO:0000256" key="1">
    <source>
        <dbReference type="SAM" id="SignalP"/>
    </source>
</evidence>
<dbReference type="EMBL" id="CP007139">
    <property type="protein sequence ID" value="AIE84184.1"/>
    <property type="molecule type" value="Genomic_DNA"/>
</dbReference>
<organism evidence="2 3">
    <name type="scientific">Fimbriimonas ginsengisoli Gsoil 348</name>
    <dbReference type="NCBI Taxonomy" id="661478"/>
    <lineage>
        <taxon>Bacteria</taxon>
        <taxon>Bacillati</taxon>
        <taxon>Armatimonadota</taxon>
        <taxon>Fimbriimonadia</taxon>
        <taxon>Fimbriimonadales</taxon>
        <taxon>Fimbriimonadaceae</taxon>
        <taxon>Fimbriimonas</taxon>
    </lineage>
</organism>
<name>A0A068NRF8_FIMGI</name>
<evidence type="ECO:0000313" key="2">
    <source>
        <dbReference type="EMBL" id="AIE84184.1"/>
    </source>
</evidence>
<protein>
    <recommendedName>
        <fullName evidence="4">Zinc resistance-associated protein</fullName>
    </recommendedName>
</protein>
<dbReference type="STRING" id="661478.OP10G_0816"/>
<keyword evidence="3" id="KW-1185">Reference proteome</keyword>
<feature type="signal peptide" evidence="1">
    <location>
        <begin position="1"/>
        <end position="24"/>
    </location>
</feature>
<dbReference type="HOGENOM" id="CLU_1913938_0_0_0"/>
<dbReference type="AlphaFoldDB" id="A0A068NRF8"/>
<dbReference type="Proteomes" id="UP000027982">
    <property type="component" value="Chromosome"/>
</dbReference>
<evidence type="ECO:0000313" key="3">
    <source>
        <dbReference type="Proteomes" id="UP000027982"/>
    </source>
</evidence>
<proteinExistence type="predicted"/>
<keyword evidence="1" id="KW-0732">Signal</keyword>
<gene>
    <name evidence="2" type="ORF">OP10G_0816</name>
</gene>
<feature type="chain" id="PRO_5001651926" description="Zinc resistance-associated protein" evidence="1">
    <location>
        <begin position="25"/>
        <end position="132"/>
    </location>
</feature>
<dbReference type="KEGG" id="fgi:OP10G_0816"/>
<sequence length="132" mass="14376">MNNHRKKSLVVLLALLAICGSVGAIYLASPRHTALHGSEHRPKVSQSRGMTDKLTAGLNLNPAQRSAVSKVVDDVQEKMSSLFNDPKLTSKERQKKASELLKSASAQIEAHLDPDQRKRFETMIVSAHGGHG</sequence>
<dbReference type="RefSeq" id="WP_025227170.1">
    <property type="nucleotide sequence ID" value="NZ_CP007139.1"/>
</dbReference>
<accession>A0A068NRF8</accession>